<dbReference type="GeneID" id="60924559"/>
<proteinExistence type="inferred from homology"/>
<evidence type="ECO:0000256" key="8">
    <source>
        <dbReference type="ARBA" id="ARBA00038152"/>
    </source>
</evidence>
<evidence type="ECO:0000256" key="5">
    <source>
        <dbReference type="ARBA" id="ARBA00022692"/>
    </source>
</evidence>
<dbReference type="AlphaFoldDB" id="A0A0P0FB54"/>
<dbReference type="InterPro" id="IPR001173">
    <property type="entry name" value="Glyco_trans_2-like"/>
</dbReference>
<keyword evidence="2" id="KW-1003">Cell membrane</keyword>
<dbReference type="PANTHER" id="PTHR48090">
    <property type="entry name" value="UNDECAPRENYL-PHOSPHATE 4-DEOXY-4-FORMAMIDO-L-ARABINOSE TRANSFERASE-RELATED"/>
    <property type="match status" value="1"/>
</dbReference>
<comment type="caution">
    <text evidence="11">The sequence shown here is derived from an EMBL/GenBank/DDBJ whole genome shotgun (WGS) entry which is preliminary data.</text>
</comment>
<evidence type="ECO:0000259" key="10">
    <source>
        <dbReference type="Pfam" id="PF00535"/>
    </source>
</evidence>
<dbReference type="Pfam" id="PF00535">
    <property type="entry name" value="Glycos_transf_2"/>
    <property type="match status" value="1"/>
</dbReference>
<dbReference type="SUPFAM" id="SSF53448">
    <property type="entry name" value="Nucleotide-diphospho-sugar transferases"/>
    <property type="match status" value="1"/>
</dbReference>
<comment type="subcellular location">
    <subcellularLocation>
        <location evidence="1">Cell membrane</location>
        <topology evidence="1">Multi-pass membrane protein</topology>
    </subcellularLocation>
</comment>
<organism evidence="11 12">
    <name type="scientific">Bacteroides thetaiotaomicron</name>
    <dbReference type="NCBI Taxonomy" id="818"/>
    <lineage>
        <taxon>Bacteria</taxon>
        <taxon>Pseudomonadati</taxon>
        <taxon>Bacteroidota</taxon>
        <taxon>Bacteroidia</taxon>
        <taxon>Bacteroidales</taxon>
        <taxon>Bacteroidaceae</taxon>
        <taxon>Bacteroides</taxon>
    </lineage>
</organism>
<evidence type="ECO:0000256" key="6">
    <source>
        <dbReference type="ARBA" id="ARBA00022989"/>
    </source>
</evidence>
<feature type="domain" description="Glycosyltransferase 2-like" evidence="10">
    <location>
        <begin position="5"/>
        <end position="163"/>
    </location>
</feature>
<dbReference type="Gene3D" id="3.90.550.10">
    <property type="entry name" value="Spore Coat Polysaccharide Biosynthesis Protein SpsA, Chain A"/>
    <property type="match status" value="1"/>
</dbReference>
<evidence type="ECO:0000313" key="12">
    <source>
        <dbReference type="Proteomes" id="UP000436858"/>
    </source>
</evidence>
<gene>
    <name evidence="11" type="ORF">GAN91_07085</name>
</gene>
<dbReference type="InterPro" id="IPR029044">
    <property type="entry name" value="Nucleotide-diphossugar_trans"/>
</dbReference>
<dbReference type="KEGG" id="btho:Btheta7330_04920"/>
<comment type="similarity">
    <text evidence="8">Belongs to the glycosyltransferase 2 family. GtrB subfamily.</text>
</comment>
<dbReference type="FunFam" id="3.90.550.10:FF:000079">
    <property type="entry name" value="Probable glycosyl transferase"/>
    <property type="match status" value="1"/>
</dbReference>
<evidence type="ECO:0000256" key="4">
    <source>
        <dbReference type="ARBA" id="ARBA00022679"/>
    </source>
</evidence>
<protein>
    <submittedName>
        <fullName evidence="11">Glycosyltransferase family 2 protein</fullName>
    </submittedName>
</protein>
<evidence type="ECO:0000256" key="2">
    <source>
        <dbReference type="ARBA" id="ARBA00022475"/>
    </source>
</evidence>
<dbReference type="OMA" id="PERNRFF"/>
<evidence type="ECO:0000256" key="9">
    <source>
        <dbReference type="SAM" id="Phobius"/>
    </source>
</evidence>
<evidence type="ECO:0000256" key="1">
    <source>
        <dbReference type="ARBA" id="ARBA00004651"/>
    </source>
</evidence>
<keyword evidence="6 9" id="KW-1133">Transmembrane helix</keyword>
<keyword evidence="7 9" id="KW-0472">Membrane</keyword>
<dbReference type="EMBL" id="WCRY01000005">
    <property type="protein sequence ID" value="KAB4484397.1"/>
    <property type="molecule type" value="Genomic_DNA"/>
</dbReference>
<keyword evidence="4 11" id="KW-0808">Transferase</keyword>
<dbReference type="RefSeq" id="WP_011108803.1">
    <property type="nucleotide sequence ID" value="NZ_BQNN01000001.1"/>
</dbReference>
<reference evidence="11 12" key="1">
    <citation type="journal article" date="2019" name="Nat. Med.">
        <title>A library of human gut bacterial isolates paired with longitudinal multiomics data enables mechanistic microbiome research.</title>
        <authorList>
            <person name="Poyet M."/>
            <person name="Groussin M."/>
            <person name="Gibbons S.M."/>
            <person name="Avila-Pacheco J."/>
            <person name="Jiang X."/>
            <person name="Kearney S.M."/>
            <person name="Perrotta A.R."/>
            <person name="Berdy B."/>
            <person name="Zhao S."/>
            <person name="Lieberman T.D."/>
            <person name="Swanson P.K."/>
            <person name="Smith M."/>
            <person name="Roesemann S."/>
            <person name="Alexander J.E."/>
            <person name="Rich S.A."/>
            <person name="Livny J."/>
            <person name="Vlamakis H."/>
            <person name="Clish C."/>
            <person name="Bullock K."/>
            <person name="Deik A."/>
            <person name="Scott J."/>
            <person name="Pierce K.A."/>
            <person name="Xavier R.J."/>
            <person name="Alm E.J."/>
        </authorList>
    </citation>
    <scope>NUCLEOTIDE SEQUENCE [LARGE SCALE GENOMIC DNA]</scope>
    <source>
        <strain evidence="11 12">BIOML-A162</strain>
    </source>
</reference>
<dbReference type="CDD" id="cd04187">
    <property type="entry name" value="DPM1_like_bac"/>
    <property type="match status" value="1"/>
</dbReference>
<dbReference type="GO" id="GO:0005886">
    <property type="term" value="C:plasma membrane"/>
    <property type="evidence" value="ECO:0007669"/>
    <property type="project" value="UniProtKB-SubCell"/>
</dbReference>
<dbReference type="Proteomes" id="UP000436858">
    <property type="component" value="Unassembled WGS sequence"/>
</dbReference>
<evidence type="ECO:0000313" key="11">
    <source>
        <dbReference type="EMBL" id="KAB4484397.1"/>
    </source>
</evidence>
<keyword evidence="5 9" id="KW-0812">Transmembrane</keyword>
<name>A0A0P0FB54_BACT4</name>
<accession>A0A0P0FB54</accession>
<evidence type="ECO:0000256" key="7">
    <source>
        <dbReference type="ARBA" id="ARBA00023136"/>
    </source>
</evidence>
<sequence length="311" mass="35965">MSKVSVLIPAYNEELSLPELYSKLKEMMDSYAEYEWEILFVNDGSHDKTLEVIKFLRSQDERINFVDLSRNFGKEVAMLAGFDYATGDCLVIMDADLQHPPHLIPEMLKYWEEGYDDVYAKRITRGKESLMRKYLSLLFYKLLQKTTRVEILPNVGDFRLLDRCCVNALKQMRESQRYTKGMYCWIGFRKKEIKFEQEDRVAGTSSFNFFSLLSLAVEGVTSFTVAPLRISTFAGIIVSLVAFIYMCFIMFKTLIWGEVVQGFPTLMVVILFLGGIQLLSLGVIGEYIGRIFNETKNRPTYIAREYNGVKQ</sequence>
<dbReference type="GO" id="GO:0016757">
    <property type="term" value="F:glycosyltransferase activity"/>
    <property type="evidence" value="ECO:0007669"/>
    <property type="project" value="UniProtKB-KW"/>
</dbReference>
<keyword evidence="3" id="KW-0328">Glycosyltransferase</keyword>
<dbReference type="PANTHER" id="PTHR48090:SF8">
    <property type="entry name" value="GLYCOSYLTRANSFERASE CSBB-RELATED"/>
    <property type="match status" value="1"/>
</dbReference>
<feature type="transmembrane region" description="Helical" evidence="9">
    <location>
        <begin position="263"/>
        <end position="288"/>
    </location>
</feature>
<feature type="transmembrane region" description="Helical" evidence="9">
    <location>
        <begin position="233"/>
        <end position="251"/>
    </location>
</feature>
<evidence type="ECO:0000256" key="3">
    <source>
        <dbReference type="ARBA" id="ARBA00022676"/>
    </source>
</evidence>
<dbReference type="InterPro" id="IPR050256">
    <property type="entry name" value="Glycosyltransferase_2"/>
</dbReference>